<sequence>MTGSSCLNYVHFHVFREKTQDAPRTMIDSEEDSFKPEKEEPLVFFDCGASEISLIVSQIVASDTDRECKQSDKNASRILFVAASQRSDS</sequence>
<keyword evidence="2" id="KW-1185">Reference proteome</keyword>
<name>A0A9P0ADE0_BEMTA</name>
<dbReference type="EMBL" id="OU963867">
    <property type="protein sequence ID" value="CAH0392054.1"/>
    <property type="molecule type" value="Genomic_DNA"/>
</dbReference>
<protein>
    <submittedName>
        <fullName evidence="1">Uncharacterized protein</fullName>
    </submittedName>
</protein>
<accession>A0A9P0ADE0</accession>
<gene>
    <name evidence="1" type="ORF">BEMITA_LOCUS10612</name>
</gene>
<dbReference type="Proteomes" id="UP001152759">
    <property type="component" value="Chromosome 6"/>
</dbReference>
<reference evidence="1" key="1">
    <citation type="submission" date="2021-12" db="EMBL/GenBank/DDBJ databases">
        <authorList>
            <person name="King R."/>
        </authorList>
    </citation>
    <scope>NUCLEOTIDE SEQUENCE</scope>
</reference>
<evidence type="ECO:0000313" key="1">
    <source>
        <dbReference type="EMBL" id="CAH0392054.1"/>
    </source>
</evidence>
<evidence type="ECO:0000313" key="2">
    <source>
        <dbReference type="Proteomes" id="UP001152759"/>
    </source>
</evidence>
<organism evidence="1 2">
    <name type="scientific">Bemisia tabaci</name>
    <name type="common">Sweetpotato whitefly</name>
    <name type="synonym">Aleurodes tabaci</name>
    <dbReference type="NCBI Taxonomy" id="7038"/>
    <lineage>
        <taxon>Eukaryota</taxon>
        <taxon>Metazoa</taxon>
        <taxon>Ecdysozoa</taxon>
        <taxon>Arthropoda</taxon>
        <taxon>Hexapoda</taxon>
        <taxon>Insecta</taxon>
        <taxon>Pterygota</taxon>
        <taxon>Neoptera</taxon>
        <taxon>Paraneoptera</taxon>
        <taxon>Hemiptera</taxon>
        <taxon>Sternorrhyncha</taxon>
        <taxon>Aleyrodoidea</taxon>
        <taxon>Aleyrodidae</taxon>
        <taxon>Aleyrodinae</taxon>
        <taxon>Bemisia</taxon>
    </lineage>
</organism>
<proteinExistence type="predicted"/>
<dbReference type="AlphaFoldDB" id="A0A9P0ADE0"/>